<dbReference type="NCBIfam" id="TIGR02580">
    <property type="entry name" value="cas_RAMP_Cmr4"/>
    <property type="match status" value="1"/>
</dbReference>
<keyword evidence="1" id="KW-0051">Antiviral defense</keyword>
<dbReference type="Proteomes" id="UP001500908">
    <property type="component" value="Unassembled WGS sequence"/>
</dbReference>
<gene>
    <name evidence="4" type="primary">cmr4</name>
    <name evidence="4" type="ORF">GCM10022402_11160</name>
</gene>
<dbReference type="InterPro" id="IPR013410">
    <property type="entry name" value="CRISPR-assoc_RAMP_Cmr4"/>
</dbReference>
<comment type="caution">
    <text evidence="4">The sequence shown here is derived from an EMBL/GenBank/DDBJ whole genome shotgun (WGS) entry which is preliminary data.</text>
</comment>
<evidence type="ECO:0000313" key="5">
    <source>
        <dbReference type="Proteomes" id="UP001500908"/>
    </source>
</evidence>
<evidence type="ECO:0000313" key="4">
    <source>
        <dbReference type="EMBL" id="GAA3732332.1"/>
    </source>
</evidence>
<reference evidence="5" key="1">
    <citation type="journal article" date="2019" name="Int. J. Syst. Evol. Microbiol.">
        <title>The Global Catalogue of Microorganisms (GCM) 10K type strain sequencing project: providing services to taxonomists for standard genome sequencing and annotation.</title>
        <authorList>
            <consortium name="The Broad Institute Genomics Platform"/>
            <consortium name="The Broad Institute Genome Sequencing Center for Infectious Disease"/>
            <person name="Wu L."/>
            <person name="Ma J."/>
        </authorList>
    </citation>
    <scope>NUCLEOTIDE SEQUENCE [LARGE SCALE GENOMIC DNA]</scope>
    <source>
        <strain evidence="5">JCM 17137</strain>
    </source>
</reference>
<organism evidence="4 5">
    <name type="scientific">Salinactinospora qingdaonensis</name>
    <dbReference type="NCBI Taxonomy" id="702744"/>
    <lineage>
        <taxon>Bacteria</taxon>
        <taxon>Bacillati</taxon>
        <taxon>Actinomycetota</taxon>
        <taxon>Actinomycetes</taxon>
        <taxon>Streptosporangiales</taxon>
        <taxon>Nocardiopsidaceae</taxon>
        <taxon>Salinactinospora</taxon>
    </lineage>
</organism>
<dbReference type="PANTHER" id="PTHR36700">
    <property type="entry name" value="CRISPR SYSTEM CMR SUBUNIT CMR4"/>
    <property type="match status" value="1"/>
</dbReference>
<proteinExistence type="predicted"/>
<comment type="subunit">
    <text evidence="2">Part of the Csm effector complex that includes Cas10, Csm2, Csm3, Csm4 and Csm5.</text>
</comment>
<evidence type="ECO:0000256" key="1">
    <source>
        <dbReference type="ARBA" id="ARBA00023118"/>
    </source>
</evidence>
<name>A0ABP7F638_9ACTN</name>
<feature type="domain" description="CRISPR type III-associated protein" evidence="3">
    <location>
        <begin position="8"/>
        <end position="293"/>
    </location>
</feature>
<sequence>MTSFLLYLYAESPLHPGAATGDGALDLPIQRESATNYPLMWGQSLKGALRQAARESGWESEHEIQVFGSEVGHEEEGDSNGETTPGRLAVGDAQLVALPVPTLRRSFAWATSTLALSRLARKYAIIGRADAAPEPPAPEDSEGMAGAHVWGGTMQEVLGPCLVHLTAPPGGGQQPPNAVARWAELLADDAVGDAAHMATFTRKLREDLLVVGADTMTTLLRECTEFAVRVQLETEAKKVRNGPFTSEYLPAETILAAVVTLREKPASANTARLRALLDGALLRVGGDETIGKGMAWTRIIDGGGRG</sequence>
<evidence type="ECO:0000259" key="3">
    <source>
        <dbReference type="Pfam" id="PF03787"/>
    </source>
</evidence>
<protein>
    <submittedName>
        <fullName evidence="4">Type III-B CRISPR module RAMP protein Cmr4</fullName>
    </submittedName>
</protein>
<dbReference type="PANTHER" id="PTHR36700:SF1">
    <property type="entry name" value="CRISPR SYSTEM CMR SUBUNIT CMR4"/>
    <property type="match status" value="1"/>
</dbReference>
<keyword evidence="5" id="KW-1185">Reference proteome</keyword>
<dbReference type="Pfam" id="PF03787">
    <property type="entry name" value="RAMPs"/>
    <property type="match status" value="1"/>
</dbReference>
<accession>A0ABP7F638</accession>
<dbReference type="EMBL" id="BAABDD010000004">
    <property type="protein sequence ID" value="GAA3732332.1"/>
    <property type="molecule type" value="Genomic_DNA"/>
</dbReference>
<evidence type="ECO:0000256" key="2">
    <source>
        <dbReference type="ARBA" id="ARBA00093789"/>
    </source>
</evidence>
<dbReference type="InterPro" id="IPR005537">
    <property type="entry name" value="RAMP_III_fam"/>
</dbReference>